<reference evidence="3 4" key="1">
    <citation type="journal article" date="2016" name="Nat. Commun.">
        <title>Thousands of microbial genomes shed light on interconnected biogeochemical processes in an aquifer system.</title>
        <authorList>
            <person name="Anantharaman K."/>
            <person name="Brown C.T."/>
            <person name="Hug L.A."/>
            <person name="Sharon I."/>
            <person name="Castelle C.J."/>
            <person name="Probst A.J."/>
            <person name="Thomas B.C."/>
            <person name="Singh A."/>
            <person name="Wilkins M.J."/>
            <person name="Karaoz U."/>
            <person name="Brodie E.L."/>
            <person name="Williams K.H."/>
            <person name="Hubbard S.S."/>
            <person name="Banfield J.F."/>
        </authorList>
    </citation>
    <scope>NUCLEOTIDE SEQUENCE [LARGE SCALE GENOMIC DNA]</scope>
</reference>
<sequence length="450" mass="51731">MKKYKLKNPKEPELFRQYFTYDTVPRITLSSRRIPVNLPKKIWITDTTFRDGQQSRPPYTVKQIVDLFDMMHEMGGPKGIIRQTEFFLYSDKDKEAVYKCMERGYKFPEITGWIRAVKADFQLVKEMGLKETGILTSCSDYHIYMKMKKDRKQIFEQFVGIVAAALEAGVIPRCHLEDITRADMYGFVLPFVQKLMEMSKEAKIPIKVRACDTLGYGVPHVEADLPRSVPRIIHLLLKEGGIPPEQLEWHGHNDFHYVHSAAVAAWLYGCPVVNAALLGFGERTGNPPLESMLISYIALTGKTDGINTRTITKIANYFRREMGFYIPPNYPFVGSEFNVTRAGIHADGIMKNEEIYNIFDTKKILDRPIGVAITDKSGLAGIALWLNNMLSLRGDNKIQKDNQSVYAIYKWVEEQYQGHRTTSISNEEILKLVKIYLPEHYKSLKERILQ</sequence>
<dbReference type="EMBL" id="MEUJ01000001">
    <property type="protein sequence ID" value="OGC41166.1"/>
    <property type="molecule type" value="Genomic_DNA"/>
</dbReference>
<dbReference type="PANTHER" id="PTHR42880">
    <property type="entry name" value="HOMOCITRATE SYNTHASE"/>
    <property type="match status" value="1"/>
</dbReference>
<evidence type="ECO:0000256" key="1">
    <source>
        <dbReference type="ARBA" id="ARBA00022679"/>
    </source>
</evidence>
<accession>A0A1F4U884</accession>
<name>A0A1F4U884_UNCSA</name>
<feature type="domain" description="Pyruvate carboxyltransferase" evidence="2">
    <location>
        <begin position="42"/>
        <end position="312"/>
    </location>
</feature>
<dbReference type="GO" id="GO:0016740">
    <property type="term" value="F:transferase activity"/>
    <property type="evidence" value="ECO:0007669"/>
    <property type="project" value="UniProtKB-KW"/>
</dbReference>
<keyword evidence="1" id="KW-0808">Transferase</keyword>
<dbReference type="InterPro" id="IPR013785">
    <property type="entry name" value="Aldolase_TIM"/>
</dbReference>
<dbReference type="PANTHER" id="PTHR42880:SF1">
    <property type="entry name" value="ISOPROPYLMALATE_HOMOCITRATE_CITRAMALATE SYNTHASE FAMILY PROTEIN"/>
    <property type="match status" value="1"/>
</dbReference>
<gene>
    <name evidence="3" type="ORF">A2438_07500</name>
</gene>
<dbReference type="CDD" id="cd07947">
    <property type="entry name" value="DRE_TIM_Re_CS"/>
    <property type="match status" value="1"/>
</dbReference>
<dbReference type="SUPFAM" id="SSF51569">
    <property type="entry name" value="Aldolase"/>
    <property type="match status" value="1"/>
</dbReference>
<evidence type="ECO:0000313" key="3">
    <source>
        <dbReference type="EMBL" id="OGC41166.1"/>
    </source>
</evidence>
<evidence type="ECO:0000313" key="4">
    <source>
        <dbReference type="Proteomes" id="UP000179242"/>
    </source>
</evidence>
<evidence type="ECO:0000259" key="2">
    <source>
        <dbReference type="PROSITE" id="PS50991"/>
    </source>
</evidence>
<dbReference type="Gene3D" id="3.20.20.70">
    <property type="entry name" value="Aldolase class I"/>
    <property type="match status" value="1"/>
</dbReference>
<organism evidence="3 4">
    <name type="scientific">candidate division WOR-1 bacterium RIFOXYC2_FULL_46_14</name>
    <dbReference type="NCBI Taxonomy" id="1802587"/>
    <lineage>
        <taxon>Bacteria</taxon>
        <taxon>Bacillati</taxon>
        <taxon>Saganbacteria</taxon>
    </lineage>
</organism>
<dbReference type="Proteomes" id="UP000179242">
    <property type="component" value="Unassembled WGS sequence"/>
</dbReference>
<dbReference type="InterPro" id="IPR000891">
    <property type="entry name" value="PYR_CT"/>
</dbReference>
<dbReference type="AlphaFoldDB" id="A0A1F4U884"/>
<proteinExistence type="predicted"/>
<dbReference type="Pfam" id="PF00682">
    <property type="entry name" value="HMGL-like"/>
    <property type="match status" value="1"/>
</dbReference>
<dbReference type="PROSITE" id="PS50991">
    <property type="entry name" value="PYR_CT"/>
    <property type="match status" value="1"/>
</dbReference>
<protein>
    <submittedName>
        <fullName evidence="3">2-isopropylmalate synthase</fullName>
    </submittedName>
</protein>
<comment type="caution">
    <text evidence="3">The sequence shown here is derived from an EMBL/GenBank/DDBJ whole genome shotgun (WGS) entry which is preliminary data.</text>
</comment>